<feature type="region of interest" description="Disordered" evidence="1">
    <location>
        <begin position="693"/>
        <end position="720"/>
    </location>
</feature>
<dbReference type="Proteomes" id="UP000016933">
    <property type="component" value="Unassembled WGS sequence"/>
</dbReference>
<feature type="compositionally biased region" description="Basic residues" evidence="1">
    <location>
        <begin position="204"/>
        <end position="218"/>
    </location>
</feature>
<feature type="compositionally biased region" description="Polar residues" evidence="1">
    <location>
        <begin position="494"/>
        <end position="504"/>
    </location>
</feature>
<dbReference type="AlphaFoldDB" id="M2WHQ6"/>
<dbReference type="Gene3D" id="2.40.50.40">
    <property type="match status" value="1"/>
</dbReference>
<dbReference type="EMBL" id="KB446548">
    <property type="protein sequence ID" value="EME38132.1"/>
    <property type="molecule type" value="Genomic_DNA"/>
</dbReference>
<sequence>MAGWYEIYVSIAKYHLNTSRAIALELRPSTEMLYEVLETLTPLEHYCGVQCSHQSCWGKRKSEKVEKTAVQIELDAGLRFDGTGISRAVLAVPVAPARASRTTQCSLSHIALQWPLWRIIVLVLRLCRRYVPAFFVRLSISSRGNAFASADLLLLRRLVFSVDLLFQQDLVALLLIANHPHTQFPATSRKTFTKRKMSNTGRVPGRRRSLKRQKKKNFPRGTSFQKVTHQGRRVELKLITEVSRDKKFESSMKYNTLVKHRVADLDGLFSGKWQDLASFVSYLINKQHTSFREDFLPDGSFKHIGVHGPQSTRDIEDSQKIMLLTHNKVGPYNLPNFAIAEHHKQLFRESKSYHYLSEFELANVEYRHMGWGPVLMQAWLACLANVDNLGKYAFTGLYLLSPAPIGAELEAEKYLRVVHLLIEQYKKSGYEVILAGDDRLDGPIYIMGQQFPKLAALPQSTMFGPGAFDSEAPESPLTPPPNGGFKTPPGLPNVFQNRQQSANNRPWDDQCSEDEDPVTRHRRRPAGPGPPLFSDDEDMIMQDSSEDEKDWAARHSNADRKSLATAGRIILQPVPRRPRTASAVAASEFIEKHINSNMTQAAQALNLSPVPKPKLSILKRGANPPRPGLDYPWHDRKIYAVTPSTDPEWITEGWAWHNNELAMQGLSSLAATSVPAPAPTKGTALTITQASALPRPTPMLPPATSVPGRPHRSRYDVPDASGEWPARRILKEGKKQYLIEWEVHAQTGEEFEPSWEPKWCANETLVAAWNASQNR</sequence>
<reference evidence="2 3" key="2">
    <citation type="journal article" date="2012" name="PLoS Pathog.">
        <title>Diverse lifestyles and strategies of plant pathogenesis encoded in the genomes of eighteen Dothideomycetes fungi.</title>
        <authorList>
            <person name="Ohm R.A."/>
            <person name="Feau N."/>
            <person name="Henrissat B."/>
            <person name="Schoch C.L."/>
            <person name="Horwitz B.A."/>
            <person name="Barry K.W."/>
            <person name="Condon B.J."/>
            <person name="Copeland A.C."/>
            <person name="Dhillon B."/>
            <person name="Glaser F."/>
            <person name="Hesse C.N."/>
            <person name="Kosti I."/>
            <person name="LaButti K."/>
            <person name="Lindquist E.A."/>
            <person name="Lucas S."/>
            <person name="Salamov A.A."/>
            <person name="Bradshaw R.E."/>
            <person name="Ciuffetti L."/>
            <person name="Hamelin R.C."/>
            <person name="Kema G.H.J."/>
            <person name="Lawrence C."/>
            <person name="Scott J.A."/>
            <person name="Spatafora J.W."/>
            <person name="Turgeon B.G."/>
            <person name="de Wit P.J.G.M."/>
            <person name="Zhong S."/>
            <person name="Goodwin S.B."/>
            <person name="Grigoriev I.V."/>
        </authorList>
    </citation>
    <scope>NUCLEOTIDE SEQUENCE [LARGE SCALE GENOMIC DNA]</scope>
    <source>
        <strain evidence="3">NZE10 / CBS 128990</strain>
    </source>
</reference>
<name>M2WHQ6_DOTSN</name>
<organism evidence="2 3">
    <name type="scientific">Dothistroma septosporum (strain NZE10 / CBS 128990)</name>
    <name type="common">Red band needle blight fungus</name>
    <name type="synonym">Mycosphaerella pini</name>
    <dbReference type="NCBI Taxonomy" id="675120"/>
    <lineage>
        <taxon>Eukaryota</taxon>
        <taxon>Fungi</taxon>
        <taxon>Dikarya</taxon>
        <taxon>Ascomycota</taxon>
        <taxon>Pezizomycotina</taxon>
        <taxon>Dothideomycetes</taxon>
        <taxon>Dothideomycetidae</taxon>
        <taxon>Mycosphaerellales</taxon>
        <taxon>Mycosphaerellaceae</taxon>
        <taxon>Dothistroma</taxon>
    </lineage>
</organism>
<evidence type="ECO:0008006" key="4">
    <source>
        <dbReference type="Google" id="ProtNLM"/>
    </source>
</evidence>
<reference evidence="3" key="1">
    <citation type="journal article" date="2012" name="PLoS Genet.">
        <title>The genomes of the fungal plant pathogens Cladosporium fulvum and Dothistroma septosporum reveal adaptation to different hosts and lifestyles but also signatures of common ancestry.</title>
        <authorList>
            <person name="de Wit P.J.G.M."/>
            <person name="van der Burgt A."/>
            <person name="Oekmen B."/>
            <person name="Stergiopoulos I."/>
            <person name="Abd-Elsalam K.A."/>
            <person name="Aerts A.L."/>
            <person name="Bahkali A.H."/>
            <person name="Beenen H.G."/>
            <person name="Chettri P."/>
            <person name="Cox M.P."/>
            <person name="Datema E."/>
            <person name="de Vries R.P."/>
            <person name="Dhillon B."/>
            <person name="Ganley A.R."/>
            <person name="Griffiths S.A."/>
            <person name="Guo Y."/>
            <person name="Hamelin R.C."/>
            <person name="Henrissat B."/>
            <person name="Kabir M.S."/>
            <person name="Jashni M.K."/>
            <person name="Kema G."/>
            <person name="Klaubauf S."/>
            <person name="Lapidus A."/>
            <person name="Levasseur A."/>
            <person name="Lindquist E."/>
            <person name="Mehrabi R."/>
            <person name="Ohm R.A."/>
            <person name="Owen T.J."/>
            <person name="Salamov A."/>
            <person name="Schwelm A."/>
            <person name="Schijlen E."/>
            <person name="Sun H."/>
            <person name="van den Burg H.A."/>
            <person name="van Ham R.C.H.J."/>
            <person name="Zhang S."/>
            <person name="Goodwin S.B."/>
            <person name="Grigoriev I.V."/>
            <person name="Collemare J."/>
            <person name="Bradshaw R.E."/>
        </authorList>
    </citation>
    <scope>NUCLEOTIDE SEQUENCE [LARGE SCALE GENOMIC DNA]</scope>
    <source>
        <strain evidence="3">NZE10 / CBS 128990</strain>
    </source>
</reference>
<dbReference type="OMA" id="YHYLSEF"/>
<keyword evidence="3" id="KW-1185">Reference proteome</keyword>
<dbReference type="OrthoDB" id="3647690at2759"/>
<evidence type="ECO:0000256" key="1">
    <source>
        <dbReference type="SAM" id="MobiDB-lite"/>
    </source>
</evidence>
<accession>M2WHQ6</accession>
<dbReference type="HOGENOM" id="CLU_360934_0_0_1"/>
<evidence type="ECO:0000313" key="2">
    <source>
        <dbReference type="EMBL" id="EME38132.1"/>
    </source>
</evidence>
<gene>
    <name evidence="2" type="ORF">DOTSEDRAFT_39665</name>
</gene>
<proteinExistence type="predicted"/>
<feature type="region of interest" description="Disordered" evidence="1">
    <location>
        <begin position="194"/>
        <end position="224"/>
    </location>
</feature>
<protein>
    <recommendedName>
        <fullName evidence="4">Chromo domain-containing protein</fullName>
    </recommendedName>
</protein>
<feature type="region of interest" description="Disordered" evidence="1">
    <location>
        <begin position="465"/>
        <end position="538"/>
    </location>
</feature>
<evidence type="ECO:0000313" key="3">
    <source>
        <dbReference type="Proteomes" id="UP000016933"/>
    </source>
</evidence>